<gene>
    <name evidence="1" type="ORF">PLEI_2966</name>
</gene>
<dbReference type="EMBL" id="DF196820">
    <property type="protein sequence ID" value="GAD31308.1"/>
    <property type="molecule type" value="Genomic_DNA"/>
</dbReference>
<dbReference type="HOGENOM" id="CLU_165943_0_0_6"/>
<proteinExistence type="predicted"/>
<organism evidence="1 2">
    <name type="scientific">Photobacterium leiognathi lrivu.4.1</name>
    <dbReference type="NCBI Taxonomy" id="1248232"/>
    <lineage>
        <taxon>Bacteria</taxon>
        <taxon>Pseudomonadati</taxon>
        <taxon>Pseudomonadota</taxon>
        <taxon>Gammaproteobacteria</taxon>
        <taxon>Vibrionales</taxon>
        <taxon>Vibrionaceae</taxon>
        <taxon>Photobacterium</taxon>
    </lineage>
</organism>
<name>V5F5X1_PHOLE</name>
<accession>V5F5X1</accession>
<evidence type="ECO:0000313" key="1">
    <source>
        <dbReference type="EMBL" id="GAD31308.1"/>
    </source>
</evidence>
<reference evidence="2" key="1">
    <citation type="submission" date="2012-12" db="EMBL/GenBank/DDBJ databases">
        <title>Genome Sequence of Photobacterium leiognathi lrivu.4.1.</title>
        <authorList>
            <person name="Urbanczyk H."/>
            <person name="Ogura Y."/>
            <person name="Hayashi T."/>
            <person name="Dunlap P.V."/>
        </authorList>
    </citation>
    <scope>NUCLEOTIDE SEQUENCE [LARGE SCALE GENOMIC DNA]</scope>
    <source>
        <strain evidence="2">lrivu.4.1</strain>
    </source>
</reference>
<dbReference type="RefSeq" id="WP_023934115.1">
    <property type="nucleotide sequence ID" value="NZ_DF196820.1"/>
</dbReference>
<dbReference type="Proteomes" id="UP000030675">
    <property type="component" value="Unassembled WGS sequence"/>
</dbReference>
<evidence type="ECO:0000313" key="2">
    <source>
        <dbReference type="Proteomes" id="UP000030675"/>
    </source>
</evidence>
<protein>
    <submittedName>
        <fullName evidence="1">Uncharacterized protein</fullName>
    </submittedName>
</protein>
<dbReference type="AlphaFoldDB" id="V5F5X1"/>
<sequence length="115" mass="13246">MGFFSWKTSDTKESISNVYSSRGSKTVYLYLPDGKLIEEKFYKGYGVFGGLDVFIQLAKQNGFKGDVEYLRDMGIELDCEQKNVEYPLKFSFSNLLSYKDLDPAECCNQQGFFYD</sequence>